<keyword evidence="1" id="KW-0812">Transmembrane</keyword>
<accession>A0A840QF64</accession>
<evidence type="ECO:0000313" key="2">
    <source>
        <dbReference type="EMBL" id="MBB5157125.1"/>
    </source>
</evidence>
<feature type="transmembrane region" description="Helical" evidence="1">
    <location>
        <begin position="154"/>
        <end position="173"/>
    </location>
</feature>
<reference evidence="2 3" key="1">
    <citation type="submission" date="2020-08" db="EMBL/GenBank/DDBJ databases">
        <title>Sequencing the genomes of 1000 actinobacteria strains.</title>
        <authorList>
            <person name="Klenk H.-P."/>
        </authorList>
    </citation>
    <scope>NUCLEOTIDE SEQUENCE [LARGE SCALE GENOMIC DNA]</scope>
    <source>
        <strain evidence="2 3">DSM 45584</strain>
    </source>
</reference>
<sequence length="185" mass="20086">MSALSGIFGLYTLDIDFSVVNPPRRIPYAELFAVVTCVLATAVLRPRFWEWERVGTVRTRFVAAAMVPVACAAAVVPVFTTAMRLPPNMPWTWLVSNVLTMGAFTLIFAALLGPPIGAATSLVSYFGIAIADNLEFRETPWLPLVPYPGPEGNWALAVIAVVVAMGVHAWTLGTTSWAHRLGRND</sequence>
<name>A0A840QF64_9PSEU</name>
<evidence type="ECO:0000256" key="1">
    <source>
        <dbReference type="SAM" id="Phobius"/>
    </source>
</evidence>
<keyword evidence="1" id="KW-1133">Transmembrane helix</keyword>
<organism evidence="2 3">
    <name type="scientific">Saccharopolyspora phatthalungensis</name>
    <dbReference type="NCBI Taxonomy" id="664693"/>
    <lineage>
        <taxon>Bacteria</taxon>
        <taxon>Bacillati</taxon>
        <taxon>Actinomycetota</taxon>
        <taxon>Actinomycetes</taxon>
        <taxon>Pseudonocardiales</taxon>
        <taxon>Pseudonocardiaceae</taxon>
        <taxon>Saccharopolyspora</taxon>
    </lineage>
</organism>
<feature type="transmembrane region" description="Helical" evidence="1">
    <location>
        <begin position="91"/>
        <end position="109"/>
    </location>
</feature>
<evidence type="ECO:0000313" key="3">
    <source>
        <dbReference type="Proteomes" id="UP000584374"/>
    </source>
</evidence>
<gene>
    <name evidence="2" type="ORF">BJ970_004659</name>
</gene>
<proteinExistence type="predicted"/>
<dbReference type="Proteomes" id="UP000584374">
    <property type="component" value="Unassembled WGS sequence"/>
</dbReference>
<feature type="transmembrane region" description="Helical" evidence="1">
    <location>
        <begin position="26"/>
        <end position="45"/>
    </location>
</feature>
<dbReference type="AlphaFoldDB" id="A0A840QF64"/>
<feature type="transmembrane region" description="Helical" evidence="1">
    <location>
        <begin position="57"/>
        <end position="79"/>
    </location>
</feature>
<dbReference type="RefSeq" id="WP_184728147.1">
    <property type="nucleotide sequence ID" value="NZ_JACHIW010000001.1"/>
</dbReference>
<comment type="caution">
    <text evidence="2">The sequence shown here is derived from an EMBL/GenBank/DDBJ whole genome shotgun (WGS) entry which is preliminary data.</text>
</comment>
<protein>
    <submittedName>
        <fullName evidence="2">Uncharacterized protein</fullName>
    </submittedName>
</protein>
<keyword evidence="3" id="KW-1185">Reference proteome</keyword>
<keyword evidence="1" id="KW-0472">Membrane</keyword>
<dbReference type="EMBL" id="JACHIW010000001">
    <property type="protein sequence ID" value="MBB5157125.1"/>
    <property type="molecule type" value="Genomic_DNA"/>
</dbReference>